<dbReference type="Proteomes" id="UP001057474">
    <property type="component" value="Chromosome"/>
</dbReference>
<keyword evidence="7" id="KW-1185">Reference proteome</keyword>
<dbReference type="PROSITE" id="PS00107">
    <property type="entry name" value="PROTEIN_KINASE_ATP"/>
    <property type="match status" value="1"/>
</dbReference>
<dbReference type="PROSITE" id="PS00108">
    <property type="entry name" value="PROTEIN_KINASE_ST"/>
    <property type="match status" value="1"/>
</dbReference>
<feature type="binding site" evidence="3">
    <location>
        <position position="83"/>
    </location>
    <ligand>
        <name>ATP</name>
        <dbReference type="ChEBI" id="CHEBI:30616"/>
    </ligand>
</feature>
<keyword evidence="4" id="KW-0472">Membrane</keyword>
<evidence type="ECO:0000256" key="2">
    <source>
        <dbReference type="ARBA" id="ARBA00022840"/>
    </source>
</evidence>
<dbReference type="Gene3D" id="3.30.200.20">
    <property type="entry name" value="Phosphorylase Kinase, domain 1"/>
    <property type="match status" value="1"/>
</dbReference>
<proteinExistence type="predicted"/>
<evidence type="ECO:0000256" key="4">
    <source>
        <dbReference type="SAM" id="Phobius"/>
    </source>
</evidence>
<evidence type="ECO:0000256" key="3">
    <source>
        <dbReference type="PROSITE-ProRule" id="PRU10141"/>
    </source>
</evidence>
<dbReference type="RefSeq" id="WP_252579667.1">
    <property type="nucleotide sequence ID" value="NZ_CP071527.1"/>
</dbReference>
<dbReference type="InterPro" id="IPR017441">
    <property type="entry name" value="Protein_kinase_ATP_BS"/>
</dbReference>
<organism evidence="6 7">
    <name type="scientific">Legionella lytica</name>
    <dbReference type="NCBI Taxonomy" id="96232"/>
    <lineage>
        <taxon>Bacteria</taxon>
        <taxon>Pseudomonadati</taxon>
        <taxon>Pseudomonadota</taxon>
        <taxon>Gammaproteobacteria</taxon>
        <taxon>Legionellales</taxon>
        <taxon>Legionellaceae</taxon>
        <taxon>Legionella</taxon>
    </lineage>
</organism>
<accession>A0ABY4Y7C3</accession>
<dbReference type="GO" id="GO:0016301">
    <property type="term" value="F:kinase activity"/>
    <property type="evidence" value="ECO:0007669"/>
    <property type="project" value="UniProtKB-KW"/>
</dbReference>
<dbReference type="InterPro" id="IPR051681">
    <property type="entry name" value="Ser/Thr_Kinases-Pseudokinases"/>
</dbReference>
<keyword evidence="1 3" id="KW-0547">Nucleotide-binding</keyword>
<dbReference type="PROSITE" id="PS50011">
    <property type="entry name" value="PROTEIN_KINASE_DOM"/>
    <property type="match status" value="1"/>
</dbReference>
<dbReference type="InterPro" id="IPR011009">
    <property type="entry name" value="Kinase-like_dom_sf"/>
</dbReference>
<feature type="transmembrane region" description="Helical" evidence="4">
    <location>
        <begin position="15"/>
        <end position="37"/>
    </location>
</feature>
<evidence type="ECO:0000259" key="5">
    <source>
        <dbReference type="PROSITE" id="PS50011"/>
    </source>
</evidence>
<dbReference type="SUPFAM" id="SSF56112">
    <property type="entry name" value="Protein kinase-like (PK-like)"/>
    <property type="match status" value="1"/>
</dbReference>
<dbReference type="InterPro" id="IPR000719">
    <property type="entry name" value="Prot_kinase_dom"/>
</dbReference>
<dbReference type="InterPro" id="IPR008271">
    <property type="entry name" value="Ser/Thr_kinase_AS"/>
</dbReference>
<sequence>MFSFIVSGIIVLGKILLGLALTGIAVAIIALIASIIFSNQLPPRQKIQLTDGRVMEGPDKVLGKGAFGAVHQYQLENKPVAVKMPQDPEYDTQQQHELALLKKATPHPQIIRLIGEAQVNNTTWIVTELMRGSLRDLLDKLPNLSWKTKLSIAIQIVKGVVHLHNISHGIFAREVIVHQDLKPENILVDRIEDTPEIKTKISDFGIAKEVKALTIPILGTTIASGIVRGTEGGTPNYAAPETVNALIKGKGSADTKCDIFSLGIILWELATGRSPRRTEEEIIEGRFDKFTKEEQKHRRPGTQKSFLGSVKRTTEPTYPKCGFFGPVIKSCIDPKPEKRKTAQELLQKLEQVSI</sequence>
<feature type="domain" description="Protein kinase" evidence="5">
    <location>
        <begin position="56"/>
        <end position="354"/>
    </location>
</feature>
<name>A0ABY4Y7C3_9GAMM</name>
<keyword evidence="6" id="KW-0418">Kinase</keyword>
<keyword evidence="2 3" id="KW-0067">ATP-binding</keyword>
<protein>
    <submittedName>
        <fullName evidence="6">Protein kinase</fullName>
    </submittedName>
</protein>
<reference evidence="6" key="1">
    <citation type="submission" date="2021-03" db="EMBL/GenBank/DDBJ databases">
        <title>Legionella lytica PCM 2298.</title>
        <authorList>
            <person name="Koper P."/>
        </authorList>
    </citation>
    <scope>NUCLEOTIDE SEQUENCE</scope>
    <source>
        <strain evidence="6">PCM 2298</strain>
    </source>
</reference>
<dbReference type="Gene3D" id="1.10.510.10">
    <property type="entry name" value="Transferase(Phosphotransferase) domain 1"/>
    <property type="match status" value="1"/>
</dbReference>
<evidence type="ECO:0000256" key="1">
    <source>
        <dbReference type="ARBA" id="ARBA00022741"/>
    </source>
</evidence>
<dbReference type="EMBL" id="CP071527">
    <property type="protein sequence ID" value="USQ13367.1"/>
    <property type="molecule type" value="Genomic_DNA"/>
</dbReference>
<dbReference type="PANTHER" id="PTHR44329">
    <property type="entry name" value="SERINE/THREONINE-PROTEIN KINASE TNNI3K-RELATED"/>
    <property type="match status" value="1"/>
</dbReference>
<keyword evidence="4" id="KW-1133">Transmembrane helix</keyword>
<dbReference type="Pfam" id="PF00069">
    <property type="entry name" value="Pkinase"/>
    <property type="match status" value="1"/>
</dbReference>
<keyword evidence="4" id="KW-0812">Transmembrane</keyword>
<gene>
    <name evidence="6" type="ORF">J2N86_11830</name>
</gene>
<evidence type="ECO:0000313" key="7">
    <source>
        <dbReference type="Proteomes" id="UP001057474"/>
    </source>
</evidence>
<evidence type="ECO:0000313" key="6">
    <source>
        <dbReference type="EMBL" id="USQ13367.1"/>
    </source>
</evidence>
<dbReference type="SMART" id="SM00220">
    <property type="entry name" value="S_TKc"/>
    <property type="match status" value="1"/>
</dbReference>
<keyword evidence="6" id="KW-0808">Transferase</keyword>